<name>A0A917G313_9BACL</name>
<protein>
    <submittedName>
        <fullName evidence="1">Uncharacterized protein</fullName>
    </submittedName>
</protein>
<dbReference type="EMBL" id="BMGR01000016">
    <property type="protein sequence ID" value="GGG20648.1"/>
    <property type="molecule type" value="Genomic_DNA"/>
</dbReference>
<dbReference type="AlphaFoldDB" id="A0A917G313"/>
<organism evidence="1 2">
    <name type="scientific">Paenibacillus abyssi</name>
    <dbReference type="NCBI Taxonomy" id="1340531"/>
    <lineage>
        <taxon>Bacteria</taxon>
        <taxon>Bacillati</taxon>
        <taxon>Bacillota</taxon>
        <taxon>Bacilli</taxon>
        <taxon>Bacillales</taxon>
        <taxon>Paenibacillaceae</taxon>
        <taxon>Paenibacillus</taxon>
    </lineage>
</organism>
<reference evidence="1" key="2">
    <citation type="submission" date="2020-09" db="EMBL/GenBank/DDBJ databases">
        <authorList>
            <person name="Sun Q."/>
            <person name="Zhou Y."/>
        </authorList>
    </citation>
    <scope>NUCLEOTIDE SEQUENCE</scope>
    <source>
        <strain evidence="1">CGMCC 1.12987</strain>
    </source>
</reference>
<proteinExistence type="predicted"/>
<dbReference type="Proteomes" id="UP000644756">
    <property type="component" value="Unassembled WGS sequence"/>
</dbReference>
<evidence type="ECO:0000313" key="2">
    <source>
        <dbReference type="Proteomes" id="UP000644756"/>
    </source>
</evidence>
<accession>A0A917G313</accession>
<comment type="caution">
    <text evidence="1">The sequence shown here is derived from an EMBL/GenBank/DDBJ whole genome shotgun (WGS) entry which is preliminary data.</text>
</comment>
<gene>
    <name evidence="1" type="ORF">GCM10010916_41700</name>
</gene>
<reference evidence="1" key="1">
    <citation type="journal article" date="2014" name="Int. J. Syst. Evol. Microbiol.">
        <title>Complete genome sequence of Corynebacterium casei LMG S-19264T (=DSM 44701T), isolated from a smear-ripened cheese.</title>
        <authorList>
            <consortium name="US DOE Joint Genome Institute (JGI-PGF)"/>
            <person name="Walter F."/>
            <person name="Albersmeier A."/>
            <person name="Kalinowski J."/>
            <person name="Ruckert C."/>
        </authorList>
    </citation>
    <scope>NUCLEOTIDE SEQUENCE</scope>
    <source>
        <strain evidence="1">CGMCC 1.12987</strain>
    </source>
</reference>
<evidence type="ECO:0000313" key="1">
    <source>
        <dbReference type="EMBL" id="GGG20648.1"/>
    </source>
</evidence>
<sequence>MVSKRCPSFSYNVKCDIEATQQSNTVEGEPVKWLSFSFKTDYGDIGSTRFQGALHPVITILMN</sequence>
<keyword evidence="2" id="KW-1185">Reference proteome</keyword>